<dbReference type="PANTHER" id="PTHR46734">
    <property type="entry name" value="TELOMERIC REPEAT-BINDING FACTOR 1 TERF1"/>
    <property type="match status" value="1"/>
</dbReference>
<evidence type="ECO:0000313" key="6">
    <source>
        <dbReference type="Proteomes" id="UP001165122"/>
    </source>
</evidence>
<dbReference type="InterPro" id="IPR009057">
    <property type="entry name" value="Homeodomain-like_sf"/>
</dbReference>
<evidence type="ECO:0000313" key="5">
    <source>
        <dbReference type="EMBL" id="GMI13212.1"/>
    </source>
</evidence>
<dbReference type="EMBL" id="BRXW01000188">
    <property type="protein sequence ID" value="GMI13212.1"/>
    <property type="molecule type" value="Genomic_DNA"/>
</dbReference>
<dbReference type="InterPro" id="IPR001005">
    <property type="entry name" value="SANT/Myb"/>
</dbReference>
<evidence type="ECO:0000256" key="1">
    <source>
        <dbReference type="ARBA" id="ARBA00023242"/>
    </source>
</evidence>
<evidence type="ECO:0008006" key="7">
    <source>
        <dbReference type="Google" id="ProtNLM"/>
    </source>
</evidence>
<dbReference type="InterPro" id="IPR052450">
    <property type="entry name" value="TRBD-Containing_Protein"/>
</dbReference>
<dbReference type="OrthoDB" id="10258692at2759"/>
<feature type="region of interest" description="Disordered" evidence="2">
    <location>
        <begin position="215"/>
        <end position="234"/>
    </location>
</feature>
<name>A0A9W7FJ86_9STRA</name>
<comment type="caution">
    <text evidence="5">The sequence shown here is derived from an EMBL/GenBank/DDBJ whole genome shotgun (WGS) entry which is preliminary data.</text>
</comment>
<accession>A0A9W7FJ86</accession>
<proteinExistence type="predicted"/>
<gene>
    <name evidence="5" type="ORF">TrLO_g11220</name>
</gene>
<reference evidence="6" key="1">
    <citation type="journal article" date="2023" name="Commun. Biol.">
        <title>Genome analysis of Parmales, the sister group of diatoms, reveals the evolutionary specialization of diatoms from phago-mixotrophs to photoautotrophs.</title>
        <authorList>
            <person name="Ban H."/>
            <person name="Sato S."/>
            <person name="Yoshikawa S."/>
            <person name="Yamada K."/>
            <person name="Nakamura Y."/>
            <person name="Ichinomiya M."/>
            <person name="Sato N."/>
            <person name="Blanc-Mathieu R."/>
            <person name="Endo H."/>
            <person name="Kuwata A."/>
            <person name="Ogata H."/>
        </authorList>
    </citation>
    <scope>NUCLEOTIDE SEQUENCE [LARGE SCALE GENOMIC DNA]</scope>
    <source>
        <strain evidence="6">NIES 3700</strain>
    </source>
</reference>
<keyword evidence="6" id="KW-1185">Reference proteome</keyword>
<dbReference type="InterPro" id="IPR017930">
    <property type="entry name" value="Myb_dom"/>
</dbReference>
<dbReference type="SUPFAM" id="SSF46689">
    <property type="entry name" value="Homeodomain-like"/>
    <property type="match status" value="1"/>
</dbReference>
<dbReference type="Gene3D" id="1.10.10.60">
    <property type="entry name" value="Homeodomain-like"/>
    <property type="match status" value="1"/>
</dbReference>
<evidence type="ECO:0000256" key="2">
    <source>
        <dbReference type="SAM" id="MobiDB-lite"/>
    </source>
</evidence>
<sequence length="234" mass="26161">MSLDRLLVLADQVLGAEAAGAVGLAPTATQKRSDINRDVYEEPNLSLLAPGSDHEVVPGTTRARKPAKPRDRSSGKKRKAAKQVKEQPRNVKKFKTAKTTKTAKTANSTKTAKPRWTAEENTALVEGVNEYGLDFDLIKAEAGVVFVRRKARALYDRFVEKFPDRFRELREVNGKKSSANTGTAWTEEEDEALKRGVREHGADWKTIMETEKEVLKGRTAGAAQARYNRHRWND</sequence>
<protein>
    <recommendedName>
        <fullName evidence="7">Myb-like domain-containing protein</fullName>
    </recommendedName>
</protein>
<dbReference type="AlphaFoldDB" id="A0A9W7FJ86"/>
<evidence type="ECO:0000259" key="3">
    <source>
        <dbReference type="PROSITE" id="PS50090"/>
    </source>
</evidence>
<dbReference type="Gene3D" id="1.20.58.1880">
    <property type="match status" value="1"/>
</dbReference>
<dbReference type="PROSITE" id="PS50090">
    <property type="entry name" value="MYB_LIKE"/>
    <property type="match status" value="1"/>
</dbReference>
<organism evidence="5 6">
    <name type="scientific">Triparma laevis f. longispina</name>
    <dbReference type="NCBI Taxonomy" id="1714387"/>
    <lineage>
        <taxon>Eukaryota</taxon>
        <taxon>Sar</taxon>
        <taxon>Stramenopiles</taxon>
        <taxon>Ochrophyta</taxon>
        <taxon>Bolidophyceae</taxon>
        <taxon>Parmales</taxon>
        <taxon>Triparmaceae</taxon>
        <taxon>Triparma</taxon>
    </lineage>
</organism>
<dbReference type="CDD" id="cd00167">
    <property type="entry name" value="SANT"/>
    <property type="match status" value="1"/>
</dbReference>
<feature type="region of interest" description="Disordered" evidence="2">
    <location>
        <begin position="42"/>
        <end position="115"/>
    </location>
</feature>
<dbReference type="SMART" id="SM00717">
    <property type="entry name" value="SANT"/>
    <property type="match status" value="2"/>
</dbReference>
<feature type="compositionally biased region" description="Low complexity" evidence="2">
    <location>
        <begin position="99"/>
        <end position="111"/>
    </location>
</feature>
<dbReference type="Pfam" id="PF00249">
    <property type="entry name" value="Myb_DNA-binding"/>
    <property type="match status" value="1"/>
</dbReference>
<feature type="domain" description="Myb-like" evidence="3">
    <location>
        <begin position="185"/>
        <end position="231"/>
    </location>
</feature>
<evidence type="ECO:0000259" key="4">
    <source>
        <dbReference type="PROSITE" id="PS51294"/>
    </source>
</evidence>
<dbReference type="PROSITE" id="PS51294">
    <property type="entry name" value="HTH_MYB"/>
    <property type="match status" value="1"/>
</dbReference>
<dbReference type="PANTHER" id="PTHR46734:SF1">
    <property type="entry name" value="TELOMERIC REPEAT-BINDING FACTOR 1"/>
    <property type="match status" value="1"/>
</dbReference>
<dbReference type="Proteomes" id="UP001165122">
    <property type="component" value="Unassembled WGS sequence"/>
</dbReference>
<feature type="domain" description="HTH myb-type" evidence="4">
    <location>
        <begin position="184"/>
        <end position="234"/>
    </location>
</feature>
<keyword evidence="1" id="KW-0539">Nucleus</keyword>